<comment type="similarity">
    <text evidence="1">Belongs to the VPS13 family.</text>
</comment>
<dbReference type="GO" id="GO:0045053">
    <property type="term" value="P:protein retention in Golgi apparatus"/>
    <property type="evidence" value="ECO:0007669"/>
    <property type="project" value="TreeGrafter"/>
</dbReference>
<feature type="coiled-coil region" evidence="3">
    <location>
        <begin position="357"/>
        <end position="439"/>
    </location>
</feature>
<organism evidence="5 6">
    <name type="scientific">Desmophyllum pertusum</name>
    <dbReference type="NCBI Taxonomy" id="174260"/>
    <lineage>
        <taxon>Eukaryota</taxon>
        <taxon>Metazoa</taxon>
        <taxon>Cnidaria</taxon>
        <taxon>Anthozoa</taxon>
        <taxon>Hexacorallia</taxon>
        <taxon>Scleractinia</taxon>
        <taxon>Caryophylliina</taxon>
        <taxon>Caryophylliidae</taxon>
        <taxon>Desmophyllum</taxon>
    </lineage>
</organism>
<feature type="domain" description="Chorein N-terminal" evidence="4">
    <location>
        <begin position="341"/>
        <end position="625"/>
    </location>
</feature>
<evidence type="ECO:0000259" key="4">
    <source>
        <dbReference type="Pfam" id="PF12624"/>
    </source>
</evidence>
<dbReference type="AlphaFoldDB" id="A0A9X0D6W3"/>
<comment type="caution">
    <text evidence="5">The sequence shown here is derived from an EMBL/GenBank/DDBJ whole genome shotgun (WGS) entry which is preliminary data.</text>
</comment>
<accession>A0A9X0D6W3</accession>
<dbReference type="GO" id="GO:0006623">
    <property type="term" value="P:protein targeting to vacuole"/>
    <property type="evidence" value="ECO:0007669"/>
    <property type="project" value="TreeGrafter"/>
</dbReference>
<evidence type="ECO:0000313" key="5">
    <source>
        <dbReference type="EMBL" id="KAJ7389010.1"/>
    </source>
</evidence>
<dbReference type="PANTHER" id="PTHR16166">
    <property type="entry name" value="VACUOLAR PROTEIN SORTING-ASSOCIATED PROTEIN VPS13"/>
    <property type="match status" value="1"/>
</dbReference>
<dbReference type="EMBL" id="MU825444">
    <property type="protein sequence ID" value="KAJ7389010.1"/>
    <property type="molecule type" value="Genomic_DNA"/>
</dbReference>
<keyword evidence="3" id="KW-0175">Coiled coil</keyword>
<dbReference type="Proteomes" id="UP001163046">
    <property type="component" value="Unassembled WGS sequence"/>
</dbReference>
<dbReference type="OrthoDB" id="5983338at2759"/>
<dbReference type="InterPro" id="IPR026847">
    <property type="entry name" value="VPS13"/>
</dbReference>
<evidence type="ECO:0000313" key="6">
    <source>
        <dbReference type="Proteomes" id="UP001163046"/>
    </source>
</evidence>
<keyword evidence="2" id="KW-0813">Transport</keyword>
<dbReference type="PANTHER" id="PTHR16166:SF93">
    <property type="entry name" value="INTERMEMBRANE LIPID TRANSFER PROTEIN VPS13"/>
    <property type="match status" value="1"/>
</dbReference>
<evidence type="ECO:0000256" key="2">
    <source>
        <dbReference type="ARBA" id="ARBA00022448"/>
    </source>
</evidence>
<dbReference type="InterPro" id="IPR026854">
    <property type="entry name" value="VPS13_N"/>
</dbReference>
<name>A0A9X0D6W3_9CNID</name>
<gene>
    <name evidence="5" type="ORF">OS493_034403</name>
</gene>
<sequence length="684" mass="77795">MVFESYVVKRLNKFAGQYFENLDPSQLRIGILGGGDVQLENLILKESALDDLDLPVKVLRGHLGKLVLKIPWKNLYSEPVVAEVDGLYLLVRPNTGVHYNAEKEEKAKQEKKQRQLDAVELARQLEEEKKKSEPQKDEKSDSFVEKLAMQIVKNLQISVRNIHIRYEDSVTNPSAPFSIGVSLENLSAKSTDENWIPSIVGTSVQIVHKLVKLDSLALYWNTKDNIGQLPSQEDWVNQAKGGIAIRTAQHYSPPDFKYILQPISATTKVKMNVKPGSDLSIPKIFLSLVLQEISLVLMRQQYHDVMELLESFDRMTTNTMFRKYKPNVPLHGHVKQWDLCRQYKDLYKKKLLQDKPSDALLKELEALESKLDVLNITICRRQAAYEEAAALRKKKMKAEEKKSGGWFSGFWGSSKKRKKEEEKSEILTAEQKKEELEKLYFAIGYSDGEVITAFPKEYVENKVLVHLKQISVALRDDTDAKSVDVARLTFQDLFTELSQRPSAQAIKVTAKVDQMKMFGSAAAADGKMPLMITSQDEKAESHLALFTASFETNPLDGKCDQRAEVSSQPVKVCYDANTIDHVITFFQPPKDVHLQELSAAAFSRLEDLKSVSKANLSYAIEHHKREAPFKKTLAWRIWNQSVNDKFDFQTGRRLQIPHCKNRESKLKLAKLGSKGGPWTLSPKF</sequence>
<keyword evidence="6" id="KW-1185">Reference proteome</keyword>
<reference evidence="5" key="1">
    <citation type="submission" date="2023-01" db="EMBL/GenBank/DDBJ databases">
        <title>Genome assembly of the deep-sea coral Lophelia pertusa.</title>
        <authorList>
            <person name="Herrera S."/>
            <person name="Cordes E."/>
        </authorList>
    </citation>
    <scope>NUCLEOTIDE SEQUENCE</scope>
    <source>
        <strain evidence="5">USNM1676648</strain>
        <tissue evidence="5">Polyp</tissue>
    </source>
</reference>
<dbReference type="Pfam" id="PF12624">
    <property type="entry name" value="VPS13_N"/>
    <property type="match status" value="2"/>
</dbReference>
<evidence type="ECO:0000256" key="1">
    <source>
        <dbReference type="ARBA" id="ARBA00006545"/>
    </source>
</evidence>
<feature type="domain" description="Chorein N-terminal" evidence="4">
    <location>
        <begin position="2"/>
        <end position="337"/>
    </location>
</feature>
<evidence type="ECO:0000256" key="3">
    <source>
        <dbReference type="SAM" id="Coils"/>
    </source>
</evidence>
<protein>
    <recommendedName>
        <fullName evidence="4">Chorein N-terminal domain-containing protein</fullName>
    </recommendedName>
</protein>
<proteinExistence type="inferred from homology"/>